<name>V3YXW9_LOTGI</name>
<dbReference type="GeneID" id="20244111"/>
<feature type="non-terminal residue" evidence="1">
    <location>
        <position position="121"/>
    </location>
</feature>
<evidence type="ECO:0000313" key="2">
    <source>
        <dbReference type="Proteomes" id="UP000030746"/>
    </source>
</evidence>
<dbReference type="EMBL" id="KB203838">
    <property type="protein sequence ID" value="ESO82928.1"/>
    <property type="molecule type" value="Genomic_DNA"/>
</dbReference>
<accession>V3YXW9</accession>
<protein>
    <submittedName>
        <fullName evidence="1">Uncharacterized protein</fullName>
    </submittedName>
</protein>
<dbReference type="RefSeq" id="XP_009066384.1">
    <property type="nucleotide sequence ID" value="XM_009068136.1"/>
</dbReference>
<dbReference type="OrthoDB" id="6120786at2759"/>
<reference evidence="1 2" key="1">
    <citation type="journal article" date="2013" name="Nature">
        <title>Insights into bilaterian evolution from three spiralian genomes.</title>
        <authorList>
            <person name="Simakov O."/>
            <person name="Marletaz F."/>
            <person name="Cho S.J."/>
            <person name="Edsinger-Gonzales E."/>
            <person name="Havlak P."/>
            <person name="Hellsten U."/>
            <person name="Kuo D.H."/>
            <person name="Larsson T."/>
            <person name="Lv J."/>
            <person name="Arendt D."/>
            <person name="Savage R."/>
            <person name="Osoegawa K."/>
            <person name="de Jong P."/>
            <person name="Grimwood J."/>
            <person name="Chapman J.A."/>
            <person name="Shapiro H."/>
            <person name="Aerts A."/>
            <person name="Otillar R.P."/>
            <person name="Terry A.Y."/>
            <person name="Boore J.L."/>
            <person name="Grigoriev I.V."/>
            <person name="Lindberg D.R."/>
            <person name="Seaver E.C."/>
            <person name="Weisblat D.A."/>
            <person name="Putnam N.H."/>
            <person name="Rokhsar D.S."/>
        </authorList>
    </citation>
    <scope>NUCLEOTIDE SEQUENCE [LARGE SCALE GENOMIC DNA]</scope>
</reference>
<proteinExistence type="predicted"/>
<dbReference type="AlphaFoldDB" id="V3YXW9"/>
<dbReference type="Proteomes" id="UP000030746">
    <property type="component" value="Unassembled WGS sequence"/>
</dbReference>
<keyword evidence="2" id="KW-1185">Reference proteome</keyword>
<evidence type="ECO:0000313" key="1">
    <source>
        <dbReference type="EMBL" id="ESO82928.1"/>
    </source>
</evidence>
<gene>
    <name evidence="1" type="ORF">LOTGIDRAFT_176968</name>
</gene>
<organism evidence="1 2">
    <name type="scientific">Lottia gigantea</name>
    <name type="common">Giant owl limpet</name>
    <dbReference type="NCBI Taxonomy" id="225164"/>
    <lineage>
        <taxon>Eukaryota</taxon>
        <taxon>Metazoa</taxon>
        <taxon>Spiralia</taxon>
        <taxon>Lophotrochozoa</taxon>
        <taxon>Mollusca</taxon>
        <taxon>Gastropoda</taxon>
        <taxon>Patellogastropoda</taxon>
        <taxon>Lottioidea</taxon>
        <taxon>Lottiidae</taxon>
        <taxon>Lottia</taxon>
    </lineage>
</organism>
<feature type="non-terminal residue" evidence="1">
    <location>
        <position position="1"/>
    </location>
</feature>
<dbReference type="KEGG" id="lgi:LOTGIDRAFT_176968"/>
<dbReference type="CTD" id="20244111"/>
<sequence>DIKLPRAWVESFRGVPVEDFDNKLKALEASGWVGLNDGYGSWFGDDANSMSTLLKGSGTGGHKRGVDEVDGYKKGHNRMASTYLTSEEIFGTTKTTTSASAGDRADKKRDYEYGSVISAKY</sequence>